<dbReference type="PRINTS" id="PR00039">
    <property type="entry name" value="HTHLYSR"/>
</dbReference>
<sequence length="303" mass="32776">MNVTLRQLRVFTGVYRTRSITRAARELGITQSAASLLIQQLETQLGVKLFDRSTRSVQPTLAADEAFAAAERMLSDAQGLSRRMRDLAQARAGRVVFLASAGTASALLPMVLAKFRTGHPDIEIDMRDVAADDLVPRLSTTDAEFAIGSVEGEFADMTIETLTSGRLSAIGRRTADFAARRSLTWDELVQQPTIAMRSETRIRMQIDQAVSAQGKRLDPTYEVTLINTALAMTAQGLGLAILPATMLPADQFPTLIARPLVRPALTRPVSLLQRQGRTLSPAAQAFVATARMVLAGRTAPTSG</sequence>
<dbReference type="InterPro" id="IPR050950">
    <property type="entry name" value="HTH-type_LysR_regulators"/>
</dbReference>
<evidence type="ECO:0000313" key="8">
    <source>
        <dbReference type="Proteomes" id="UP000051380"/>
    </source>
</evidence>
<dbReference type="InterPro" id="IPR005119">
    <property type="entry name" value="LysR_subst-bd"/>
</dbReference>
<comment type="function">
    <text evidence="1">NodD regulates the expression of the nodABCFE genes which encode other nodulation proteins. NodD is also a negative regulator of its own expression. Binds flavonoids as inducers.</text>
</comment>
<dbReference type="STRING" id="108015.GA0061099_100226"/>
<dbReference type="Pfam" id="PF00126">
    <property type="entry name" value="HTH_1"/>
    <property type="match status" value="1"/>
</dbReference>
<evidence type="ECO:0000256" key="2">
    <source>
        <dbReference type="ARBA" id="ARBA00009437"/>
    </source>
</evidence>
<keyword evidence="3" id="KW-0805">Transcription regulation</keyword>
<dbReference type="InterPro" id="IPR036388">
    <property type="entry name" value="WH-like_DNA-bd_sf"/>
</dbReference>
<dbReference type="GO" id="GO:0003677">
    <property type="term" value="F:DNA binding"/>
    <property type="evidence" value="ECO:0007669"/>
    <property type="project" value="UniProtKB-KW"/>
</dbReference>
<keyword evidence="5" id="KW-0804">Transcription</keyword>
<evidence type="ECO:0000313" key="7">
    <source>
        <dbReference type="EMBL" id="KRQ00382.1"/>
    </source>
</evidence>
<keyword evidence="4" id="KW-0238">DNA-binding</keyword>
<dbReference type="GO" id="GO:0003700">
    <property type="term" value="F:DNA-binding transcription factor activity"/>
    <property type="evidence" value="ECO:0007669"/>
    <property type="project" value="InterPro"/>
</dbReference>
<dbReference type="InterPro" id="IPR036390">
    <property type="entry name" value="WH_DNA-bd_sf"/>
</dbReference>
<dbReference type="SUPFAM" id="SSF46785">
    <property type="entry name" value="Winged helix' DNA-binding domain"/>
    <property type="match status" value="1"/>
</dbReference>
<evidence type="ECO:0000256" key="4">
    <source>
        <dbReference type="ARBA" id="ARBA00023125"/>
    </source>
</evidence>
<comment type="similarity">
    <text evidence="2">Belongs to the LysR transcriptional regulatory family.</text>
</comment>
<dbReference type="Pfam" id="PF03466">
    <property type="entry name" value="LysR_substrate"/>
    <property type="match status" value="1"/>
</dbReference>
<comment type="caution">
    <text evidence="7">The sequence shown here is derived from an EMBL/GenBank/DDBJ whole genome shotgun (WGS) entry which is preliminary data.</text>
</comment>
<dbReference type="PANTHER" id="PTHR30419:SF8">
    <property type="entry name" value="NITROGEN ASSIMILATION TRANSCRIPTIONAL ACTIVATOR-RELATED"/>
    <property type="match status" value="1"/>
</dbReference>
<name>A0A0R3CW66_9BRAD</name>
<protein>
    <submittedName>
        <fullName evidence="7">Transcriptional regulator</fullName>
    </submittedName>
</protein>
<dbReference type="GO" id="GO:0005829">
    <property type="term" value="C:cytosol"/>
    <property type="evidence" value="ECO:0007669"/>
    <property type="project" value="TreeGrafter"/>
</dbReference>
<dbReference type="FunFam" id="1.10.10.10:FF:000001">
    <property type="entry name" value="LysR family transcriptional regulator"/>
    <property type="match status" value="1"/>
</dbReference>
<dbReference type="CDD" id="cd08440">
    <property type="entry name" value="PBP2_LTTR_like_4"/>
    <property type="match status" value="1"/>
</dbReference>
<dbReference type="AlphaFoldDB" id="A0A0R3CW66"/>
<evidence type="ECO:0000259" key="6">
    <source>
        <dbReference type="PROSITE" id="PS50931"/>
    </source>
</evidence>
<dbReference type="Gene3D" id="1.10.10.10">
    <property type="entry name" value="Winged helix-like DNA-binding domain superfamily/Winged helix DNA-binding domain"/>
    <property type="match status" value="1"/>
</dbReference>
<gene>
    <name evidence="7" type="ORF">AOQ72_10850</name>
</gene>
<evidence type="ECO:0000256" key="3">
    <source>
        <dbReference type="ARBA" id="ARBA00023015"/>
    </source>
</evidence>
<reference evidence="7 8" key="1">
    <citation type="submission" date="2015-09" db="EMBL/GenBank/DDBJ databases">
        <title>Draft Genome Sequence of the Strain BR 3267 (Bradyrhizobium yuanmingense) recommended as inoculant for cowpea in Brazil.</title>
        <authorList>
            <person name="Simoes-Araujo J.L."/>
            <person name="Zilli J.E."/>
        </authorList>
    </citation>
    <scope>NUCLEOTIDE SEQUENCE [LARGE SCALE GENOMIC DNA]</scope>
    <source>
        <strain evidence="7 8">BR3267</strain>
    </source>
</reference>
<dbReference type="PROSITE" id="PS50931">
    <property type="entry name" value="HTH_LYSR"/>
    <property type="match status" value="1"/>
</dbReference>
<evidence type="ECO:0000256" key="5">
    <source>
        <dbReference type="ARBA" id="ARBA00023163"/>
    </source>
</evidence>
<evidence type="ECO:0000256" key="1">
    <source>
        <dbReference type="ARBA" id="ARBA00003502"/>
    </source>
</evidence>
<organism evidence="7 8">
    <name type="scientific">Bradyrhizobium yuanmingense</name>
    <dbReference type="NCBI Taxonomy" id="108015"/>
    <lineage>
        <taxon>Bacteria</taxon>
        <taxon>Pseudomonadati</taxon>
        <taxon>Pseudomonadota</taxon>
        <taxon>Alphaproteobacteria</taxon>
        <taxon>Hyphomicrobiales</taxon>
        <taxon>Nitrobacteraceae</taxon>
        <taxon>Bradyrhizobium</taxon>
    </lineage>
</organism>
<dbReference type="OrthoDB" id="8437302at2"/>
<dbReference type="SUPFAM" id="SSF53850">
    <property type="entry name" value="Periplasmic binding protein-like II"/>
    <property type="match status" value="1"/>
</dbReference>
<dbReference type="PANTHER" id="PTHR30419">
    <property type="entry name" value="HTH-TYPE TRANSCRIPTIONAL REGULATOR YBHD"/>
    <property type="match status" value="1"/>
</dbReference>
<dbReference type="InterPro" id="IPR000847">
    <property type="entry name" value="LysR_HTH_N"/>
</dbReference>
<dbReference type="RefSeq" id="WP_057026538.1">
    <property type="nucleotide sequence ID" value="NZ_LJYF01000007.1"/>
</dbReference>
<dbReference type="Gene3D" id="3.40.190.290">
    <property type="match status" value="1"/>
</dbReference>
<proteinExistence type="inferred from homology"/>
<dbReference type="Proteomes" id="UP000051380">
    <property type="component" value="Unassembled WGS sequence"/>
</dbReference>
<feature type="domain" description="HTH lysR-type" evidence="6">
    <location>
        <begin position="3"/>
        <end position="60"/>
    </location>
</feature>
<dbReference type="EMBL" id="LJYF01000007">
    <property type="protein sequence ID" value="KRQ00382.1"/>
    <property type="molecule type" value="Genomic_DNA"/>
</dbReference>
<accession>A0A0R3CW66</accession>